<dbReference type="VEuPathDB" id="FungiDB:HpaG804806"/>
<dbReference type="InterPro" id="IPR051974">
    <property type="entry name" value="PUF60_regulator"/>
</dbReference>
<evidence type="ECO:0000313" key="9">
    <source>
        <dbReference type="EnsemblProtists" id="HpaP804806"/>
    </source>
</evidence>
<dbReference type="eggNOG" id="KOG1996">
    <property type="taxonomic scope" value="Eukaryota"/>
</dbReference>
<protein>
    <recommendedName>
        <fullName evidence="8">RRM domain-containing protein</fullName>
    </recommendedName>
</protein>
<evidence type="ECO:0000256" key="3">
    <source>
        <dbReference type="ARBA" id="ARBA00022884"/>
    </source>
</evidence>
<dbReference type="SUPFAM" id="SSF54928">
    <property type="entry name" value="RNA-binding domain, RBD"/>
    <property type="match status" value="2"/>
</dbReference>
<dbReference type="InterPro" id="IPR035979">
    <property type="entry name" value="RBD_domain_sf"/>
</dbReference>
<dbReference type="GO" id="GO:0071013">
    <property type="term" value="C:catalytic step 2 spliceosome"/>
    <property type="evidence" value="ECO:0007669"/>
    <property type="project" value="TreeGrafter"/>
</dbReference>
<keyword evidence="4" id="KW-0508">mRNA splicing</keyword>
<feature type="region of interest" description="Disordered" evidence="7">
    <location>
        <begin position="1"/>
        <end position="43"/>
    </location>
</feature>
<feature type="compositionally biased region" description="Basic and acidic residues" evidence="7">
    <location>
        <begin position="1"/>
        <end position="15"/>
    </location>
</feature>
<dbReference type="HOGENOM" id="CLU_020551_1_0_1"/>
<dbReference type="AlphaFoldDB" id="M4BET8"/>
<feature type="compositionally biased region" description="Basic and acidic residues" evidence="7">
    <location>
        <begin position="22"/>
        <end position="41"/>
    </location>
</feature>
<dbReference type="eggNOG" id="KOG0124">
    <property type="taxonomic scope" value="Eukaryota"/>
</dbReference>
<proteinExistence type="predicted"/>
<reference evidence="10" key="1">
    <citation type="journal article" date="2010" name="Science">
        <title>Signatures of adaptation to obligate biotrophy in the Hyaloperonospora arabidopsidis genome.</title>
        <authorList>
            <person name="Baxter L."/>
            <person name="Tripathy S."/>
            <person name="Ishaque N."/>
            <person name="Boot N."/>
            <person name="Cabral A."/>
            <person name="Kemen E."/>
            <person name="Thines M."/>
            <person name="Ah-Fong A."/>
            <person name="Anderson R."/>
            <person name="Badejoko W."/>
            <person name="Bittner-Eddy P."/>
            <person name="Boore J.L."/>
            <person name="Chibucos M.C."/>
            <person name="Coates M."/>
            <person name="Dehal P."/>
            <person name="Delehaunty K."/>
            <person name="Dong S."/>
            <person name="Downton P."/>
            <person name="Dumas B."/>
            <person name="Fabro G."/>
            <person name="Fronick C."/>
            <person name="Fuerstenberg S.I."/>
            <person name="Fulton L."/>
            <person name="Gaulin E."/>
            <person name="Govers F."/>
            <person name="Hughes L."/>
            <person name="Humphray S."/>
            <person name="Jiang R.H."/>
            <person name="Judelson H."/>
            <person name="Kamoun S."/>
            <person name="Kyung K."/>
            <person name="Meijer H."/>
            <person name="Minx P."/>
            <person name="Morris P."/>
            <person name="Nelson J."/>
            <person name="Phuntumart V."/>
            <person name="Qutob D."/>
            <person name="Rehmany A."/>
            <person name="Rougon-Cardoso A."/>
            <person name="Ryden P."/>
            <person name="Torto-Alalibo T."/>
            <person name="Studholme D."/>
            <person name="Wang Y."/>
            <person name="Win J."/>
            <person name="Wood J."/>
            <person name="Clifton S.W."/>
            <person name="Rogers J."/>
            <person name="Van den Ackerveken G."/>
            <person name="Jones J.D."/>
            <person name="McDowell J.M."/>
            <person name="Beynon J."/>
            <person name="Tyler B.M."/>
        </authorList>
    </citation>
    <scope>NUCLEOTIDE SEQUENCE [LARGE SCALE GENOMIC DNA]</scope>
    <source>
        <strain evidence="10">Emoy2</strain>
    </source>
</reference>
<evidence type="ECO:0000256" key="5">
    <source>
        <dbReference type="ARBA" id="ARBA00023242"/>
    </source>
</evidence>
<keyword evidence="5" id="KW-0539">Nucleus</keyword>
<comment type="subcellular location">
    <subcellularLocation>
        <location evidence="1">Nucleus</location>
    </subcellularLocation>
</comment>
<dbReference type="GO" id="GO:0000380">
    <property type="term" value="P:alternative mRNA splicing, via spliceosome"/>
    <property type="evidence" value="ECO:0007669"/>
    <property type="project" value="TreeGrafter"/>
</dbReference>
<organism evidence="9 10">
    <name type="scientific">Hyaloperonospora arabidopsidis (strain Emoy2)</name>
    <name type="common">Downy mildew agent</name>
    <name type="synonym">Peronospora arabidopsidis</name>
    <dbReference type="NCBI Taxonomy" id="559515"/>
    <lineage>
        <taxon>Eukaryota</taxon>
        <taxon>Sar</taxon>
        <taxon>Stramenopiles</taxon>
        <taxon>Oomycota</taxon>
        <taxon>Peronosporomycetes</taxon>
        <taxon>Peronosporales</taxon>
        <taxon>Peronosporaceae</taxon>
        <taxon>Hyaloperonospora</taxon>
    </lineage>
</organism>
<reference evidence="9" key="2">
    <citation type="submission" date="2015-06" db="UniProtKB">
        <authorList>
            <consortium name="EnsemblProtists"/>
        </authorList>
    </citation>
    <scope>IDENTIFICATION</scope>
    <source>
        <strain evidence="9">Emoy2</strain>
    </source>
</reference>
<dbReference type="InterPro" id="IPR012677">
    <property type="entry name" value="Nucleotide-bd_a/b_plait_sf"/>
</dbReference>
<evidence type="ECO:0000256" key="6">
    <source>
        <dbReference type="PROSITE-ProRule" id="PRU00176"/>
    </source>
</evidence>
<dbReference type="EnsemblProtists" id="HpaT804806">
    <property type="protein sequence ID" value="HpaP804806"/>
    <property type="gene ID" value="HpaG804806"/>
</dbReference>
<evidence type="ECO:0000256" key="1">
    <source>
        <dbReference type="ARBA" id="ARBA00004123"/>
    </source>
</evidence>
<dbReference type="OMA" id="NGFEIAH"/>
<dbReference type="Proteomes" id="UP000011713">
    <property type="component" value="Unassembled WGS sequence"/>
</dbReference>
<dbReference type="SMART" id="SM00360">
    <property type="entry name" value="RRM"/>
    <property type="match status" value="3"/>
</dbReference>
<name>M4BET8_HYAAE</name>
<evidence type="ECO:0000256" key="2">
    <source>
        <dbReference type="ARBA" id="ARBA00022664"/>
    </source>
</evidence>
<keyword evidence="2" id="KW-0507">mRNA processing</keyword>
<dbReference type="Pfam" id="PF00076">
    <property type="entry name" value="RRM_1"/>
    <property type="match status" value="1"/>
</dbReference>
<evidence type="ECO:0000259" key="8">
    <source>
        <dbReference type="PROSITE" id="PS50102"/>
    </source>
</evidence>
<dbReference type="GO" id="GO:0003723">
    <property type="term" value="F:RNA binding"/>
    <property type="evidence" value="ECO:0007669"/>
    <property type="project" value="UniProtKB-UniRule"/>
</dbReference>
<sequence length="431" mass="47178">MKRVHKTDDGDDHEHSKRSRRSRWDHDSVNDKEAIRTETDKTVASPKALNDIVKRLSSVVQEKSSPEELEALTKGAVSRPLIDAGGQLDAQAAKARALAQASLLALNLPDTKVSPNDLARRLYIGNLYYDLKEEDIRNAFAPFGVIHSIDLSLEPGQGGSCTLASRSKGFCFLEYEDVLAAESAVQVLNGTPLANRMMRVGRPHRGNTNPSDSLSIGQEAIKNVPTKCVYVANVRVELNSQHLEHREYGFMEFMEEGCAFNAIQHMNGFELAGQPLKVGKASEAAMLINLATSRDKVVRSGPGATVDGANGPIEPKKLTIFAEDDVDGVKDVADGNDKCCLCLVNLVKCGEVDDELEDEVRGECGKLGVVKKVEIHELADHVRIFVVFDDATGASKAKQALHGRFFGGNQVEVHYYSPCELEQQRYTSGFL</sequence>
<dbReference type="EMBL" id="JH598187">
    <property type="status" value="NOT_ANNOTATED_CDS"/>
    <property type="molecule type" value="Genomic_DNA"/>
</dbReference>
<dbReference type="PANTHER" id="PTHR47330">
    <property type="entry name" value="POLY(U)-BINDING-SPLICING FACTOR PUF60-B-RELATED"/>
    <property type="match status" value="1"/>
</dbReference>
<evidence type="ECO:0000256" key="4">
    <source>
        <dbReference type="ARBA" id="ARBA00023187"/>
    </source>
</evidence>
<dbReference type="InParanoid" id="M4BET8"/>
<dbReference type="PANTHER" id="PTHR47330:SF1">
    <property type="entry name" value="POLY(U)-BINDING-SPLICING FACTOR PUF60"/>
    <property type="match status" value="1"/>
</dbReference>
<dbReference type="GO" id="GO:0006376">
    <property type="term" value="P:mRNA splice site recognition"/>
    <property type="evidence" value="ECO:0007669"/>
    <property type="project" value="TreeGrafter"/>
</dbReference>
<evidence type="ECO:0000256" key="7">
    <source>
        <dbReference type="SAM" id="MobiDB-lite"/>
    </source>
</evidence>
<feature type="domain" description="RRM" evidence="8">
    <location>
        <begin position="120"/>
        <end position="205"/>
    </location>
</feature>
<accession>M4BET8</accession>
<dbReference type="GO" id="GO:0071011">
    <property type="term" value="C:precatalytic spliceosome"/>
    <property type="evidence" value="ECO:0007669"/>
    <property type="project" value="TreeGrafter"/>
</dbReference>
<dbReference type="CDD" id="cd12374">
    <property type="entry name" value="RRM_UHM_SPF45_PUF60"/>
    <property type="match status" value="1"/>
</dbReference>
<keyword evidence="3 6" id="KW-0694">RNA-binding</keyword>
<dbReference type="InterPro" id="IPR000504">
    <property type="entry name" value="RRM_dom"/>
</dbReference>
<dbReference type="GO" id="GO:0000381">
    <property type="term" value="P:regulation of alternative mRNA splicing, via spliceosome"/>
    <property type="evidence" value="ECO:0007669"/>
    <property type="project" value="TreeGrafter"/>
</dbReference>
<feature type="domain" description="RRM" evidence="8">
    <location>
        <begin position="196"/>
        <end position="283"/>
    </location>
</feature>
<dbReference type="PROSITE" id="PS50102">
    <property type="entry name" value="RRM"/>
    <property type="match status" value="2"/>
</dbReference>
<dbReference type="STRING" id="559515.M4BET8"/>
<evidence type="ECO:0000313" key="10">
    <source>
        <dbReference type="Proteomes" id="UP000011713"/>
    </source>
</evidence>
<dbReference type="Gene3D" id="3.30.70.330">
    <property type="match status" value="3"/>
</dbReference>
<keyword evidence="10" id="KW-1185">Reference proteome</keyword>
<dbReference type="FunFam" id="3.30.70.330:FF:000382">
    <property type="entry name" value="G-patch domain-containing protein"/>
    <property type="match status" value="1"/>
</dbReference>